<organism evidence="3 4">
    <name type="scientific">Glossina austeni</name>
    <name type="common">Savannah tsetse fly</name>
    <dbReference type="NCBI Taxonomy" id="7395"/>
    <lineage>
        <taxon>Eukaryota</taxon>
        <taxon>Metazoa</taxon>
        <taxon>Ecdysozoa</taxon>
        <taxon>Arthropoda</taxon>
        <taxon>Hexapoda</taxon>
        <taxon>Insecta</taxon>
        <taxon>Pterygota</taxon>
        <taxon>Neoptera</taxon>
        <taxon>Endopterygota</taxon>
        <taxon>Diptera</taxon>
        <taxon>Brachycera</taxon>
        <taxon>Muscomorpha</taxon>
        <taxon>Hippoboscoidea</taxon>
        <taxon>Glossinidae</taxon>
        <taxon>Glossina</taxon>
    </lineage>
</organism>
<dbReference type="InterPro" id="IPR029526">
    <property type="entry name" value="PGBD"/>
</dbReference>
<dbReference type="PANTHER" id="PTHR46599:SF6">
    <property type="entry name" value="DUAL SPECIFICITY PHOSPHATASE 26"/>
    <property type="match status" value="1"/>
</dbReference>
<evidence type="ECO:0000256" key="1">
    <source>
        <dbReference type="SAM" id="MobiDB-lite"/>
    </source>
</evidence>
<keyword evidence="4" id="KW-1185">Reference proteome</keyword>
<evidence type="ECO:0000313" key="3">
    <source>
        <dbReference type="EnsemblMetazoa" id="GAUT019678-PA"/>
    </source>
</evidence>
<dbReference type="AlphaFoldDB" id="A0A1A9UYC2"/>
<evidence type="ECO:0000259" key="2">
    <source>
        <dbReference type="Pfam" id="PF13843"/>
    </source>
</evidence>
<reference evidence="3" key="1">
    <citation type="submission" date="2020-05" db="UniProtKB">
        <authorList>
            <consortium name="EnsemblMetazoa"/>
        </authorList>
    </citation>
    <scope>IDENTIFICATION</scope>
    <source>
        <strain evidence="3">TTRI</strain>
    </source>
</reference>
<protein>
    <submittedName>
        <fullName evidence="3">DDE_Tnp_1_7 domain-containing protein</fullName>
    </submittedName>
</protein>
<dbReference type="VEuPathDB" id="VectorBase:GAUT019678"/>
<sequence length="215" mass="25168">MKMKWNKDEIEIKESDESMQAGEPSDSEKEIQQKLDLRRKRMRILSGAESENETNITRSSKNNIGRWTTLEVGGYSGRYPIRKIFKDISGYAKRTVMEGNVSSAFHLIITKNMIQHIKSYTEEEARCVLKEDSKTSTTKFLTFIGILYARGAYEANSLNSFYLSSKEWRPAFFSSTMPRDEFMQILRFVRFDKKKERSKRLRTDKFAMISEICNM</sequence>
<dbReference type="EnsemblMetazoa" id="GAUT019678-RA">
    <property type="protein sequence ID" value="GAUT019678-PA"/>
    <property type="gene ID" value="GAUT019678"/>
</dbReference>
<feature type="domain" description="PiggyBac transposable element-derived protein" evidence="2">
    <location>
        <begin position="104"/>
        <end position="212"/>
    </location>
</feature>
<name>A0A1A9UYC2_GLOAU</name>
<dbReference type="Pfam" id="PF13843">
    <property type="entry name" value="DDE_Tnp_1_7"/>
    <property type="match status" value="1"/>
</dbReference>
<feature type="compositionally biased region" description="Basic and acidic residues" evidence="1">
    <location>
        <begin position="1"/>
        <end position="16"/>
    </location>
</feature>
<dbReference type="Proteomes" id="UP000078200">
    <property type="component" value="Unassembled WGS sequence"/>
</dbReference>
<dbReference type="PANTHER" id="PTHR46599">
    <property type="entry name" value="PIGGYBAC TRANSPOSABLE ELEMENT-DERIVED PROTEIN 4"/>
    <property type="match status" value="1"/>
</dbReference>
<accession>A0A1A9UYC2</accession>
<dbReference type="STRING" id="7395.A0A1A9UYC2"/>
<proteinExistence type="predicted"/>
<evidence type="ECO:0000313" key="4">
    <source>
        <dbReference type="Proteomes" id="UP000078200"/>
    </source>
</evidence>
<feature type="region of interest" description="Disordered" evidence="1">
    <location>
        <begin position="1"/>
        <end position="34"/>
    </location>
</feature>